<evidence type="ECO:0000256" key="1">
    <source>
        <dbReference type="SAM" id="MobiDB-lite"/>
    </source>
</evidence>
<protein>
    <submittedName>
        <fullName evidence="2">Uncharacterized protein</fullName>
    </submittedName>
</protein>
<reference evidence="2" key="1">
    <citation type="journal article" date="2023" name="Plant J.">
        <title>Genome sequences and population genomics provide insights into the demographic history, inbreeding, and mutation load of two 'living fossil' tree species of Dipteronia.</title>
        <authorList>
            <person name="Feng Y."/>
            <person name="Comes H.P."/>
            <person name="Chen J."/>
            <person name="Zhu S."/>
            <person name="Lu R."/>
            <person name="Zhang X."/>
            <person name="Li P."/>
            <person name="Qiu J."/>
            <person name="Olsen K.M."/>
            <person name="Qiu Y."/>
        </authorList>
    </citation>
    <scope>NUCLEOTIDE SEQUENCE</scope>
    <source>
        <strain evidence="2">NBL</strain>
    </source>
</reference>
<dbReference type="Proteomes" id="UP001281410">
    <property type="component" value="Unassembled WGS sequence"/>
</dbReference>
<name>A0AAE0A3N0_9ROSI</name>
<dbReference type="AlphaFoldDB" id="A0AAE0A3N0"/>
<evidence type="ECO:0000313" key="2">
    <source>
        <dbReference type="EMBL" id="KAK3199634.1"/>
    </source>
</evidence>
<proteinExistence type="predicted"/>
<sequence length="100" mass="11511">MHSDVEPEPESTRVLKRFRGGPGPRPTTQSLFSSLLAKKKTQQLERTCSGNGDDDIEEFSSPEDLIFRDEHHQHSIILWVAVRKFHCRVMQFLPLNHQAS</sequence>
<dbReference type="EMBL" id="JANJYJ010000007">
    <property type="protein sequence ID" value="KAK3199634.1"/>
    <property type="molecule type" value="Genomic_DNA"/>
</dbReference>
<keyword evidence="3" id="KW-1185">Reference proteome</keyword>
<organism evidence="2 3">
    <name type="scientific">Dipteronia sinensis</name>
    <dbReference type="NCBI Taxonomy" id="43782"/>
    <lineage>
        <taxon>Eukaryota</taxon>
        <taxon>Viridiplantae</taxon>
        <taxon>Streptophyta</taxon>
        <taxon>Embryophyta</taxon>
        <taxon>Tracheophyta</taxon>
        <taxon>Spermatophyta</taxon>
        <taxon>Magnoliopsida</taxon>
        <taxon>eudicotyledons</taxon>
        <taxon>Gunneridae</taxon>
        <taxon>Pentapetalae</taxon>
        <taxon>rosids</taxon>
        <taxon>malvids</taxon>
        <taxon>Sapindales</taxon>
        <taxon>Sapindaceae</taxon>
        <taxon>Hippocastanoideae</taxon>
        <taxon>Acereae</taxon>
        <taxon>Dipteronia</taxon>
    </lineage>
</organism>
<feature type="compositionally biased region" description="Basic and acidic residues" evidence="1">
    <location>
        <begin position="1"/>
        <end position="13"/>
    </location>
</feature>
<gene>
    <name evidence="2" type="ORF">Dsin_023049</name>
</gene>
<evidence type="ECO:0000313" key="3">
    <source>
        <dbReference type="Proteomes" id="UP001281410"/>
    </source>
</evidence>
<feature type="region of interest" description="Disordered" evidence="1">
    <location>
        <begin position="1"/>
        <end position="27"/>
    </location>
</feature>
<comment type="caution">
    <text evidence="2">The sequence shown here is derived from an EMBL/GenBank/DDBJ whole genome shotgun (WGS) entry which is preliminary data.</text>
</comment>
<accession>A0AAE0A3N0</accession>